<dbReference type="GO" id="GO:0045259">
    <property type="term" value="C:proton-transporting ATP synthase complex"/>
    <property type="evidence" value="ECO:0007669"/>
    <property type="project" value="UniProtKB-KW"/>
</dbReference>
<reference evidence="9" key="1">
    <citation type="submission" date="2016-12" db="EMBL/GenBank/DDBJ databases">
        <authorList>
            <person name="Varghese N."/>
            <person name="Submissions S."/>
        </authorList>
    </citation>
    <scope>NUCLEOTIDE SEQUENCE [LARGE SCALE GENOMIC DNA]</scope>
    <source>
        <strain evidence="9">DSM 13020</strain>
    </source>
</reference>
<comment type="subcellular location">
    <subcellularLocation>
        <location evidence="7">Cell membrane</location>
        <topology evidence="7">Peripheral membrane protein</topology>
    </subcellularLocation>
    <subcellularLocation>
        <location evidence="1">Membrane</location>
    </subcellularLocation>
</comment>
<dbReference type="NCBIfam" id="NF009976">
    <property type="entry name" value="PRK13441.1"/>
    <property type="match status" value="1"/>
</dbReference>
<dbReference type="AlphaFoldDB" id="A0A1M7SC26"/>
<keyword evidence="9" id="KW-1185">Reference proteome</keyword>
<keyword evidence="5 7" id="KW-0472">Membrane</keyword>
<evidence type="ECO:0000313" key="8">
    <source>
        <dbReference type="EMBL" id="SHN56067.1"/>
    </source>
</evidence>
<evidence type="ECO:0000256" key="2">
    <source>
        <dbReference type="ARBA" id="ARBA00022448"/>
    </source>
</evidence>
<comment type="function">
    <text evidence="7">F(1)F(0) ATP synthase produces ATP from ADP in the presence of a proton or sodium gradient. F-type ATPases consist of two structural domains, F(1) containing the extramembraneous catalytic core and F(0) containing the membrane proton channel, linked together by a central stalk and a peripheral stalk. During catalysis, ATP synthesis in the catalytic domain of F(1) is coupled via a rotary mechanism of the central stalk subunits to proton translocation.</text>
</comment>
<keyword evidence="6 7" id="KW-0066">ATP synthesis</keyword>
<evidence type="ECO:0000256" key="3">
    <source>
        <dbReference type="ARBA" id="ARBA00022781"/>
    </source>
</evidence>
<accession>A0A1M7SC26</accession>
<proteinExistence type="inferred from homology"/>
<dbReference type="Proteomes" id="UP000184207">
    <property type="component" value="Unassembled WGS sequence"/>
</dbReference>
<organism evidence="8 9">
    <name type="scientific">Fervidobacterium gondwanense DSM 13020</name>
    <dbReference type="NCBI Taxonomy" id="1121883"/>
    <lineage>
        <taxon>Bacteria</taxon>
        <taxon>Thermotogati</taxon>
        <taxon>Thermotogota</taxon>
        <taxon>Thermotogae</taxon>
        <taxon>Thermotogales</taxon>
        <taxon>Fervidobacteriaceae</taxon>
        <taxon>Fervidobacterium</taxon>
    </lineage>
</organism>
<sequence length="181" mass="20776">MMYSSIASKYALALYNVSKINQKTDEYKERLNVFVNIYNELSVFLNNQAIKPVKRSQLVCDIMSELGFKPDEVFGRFVYLLISNKRMKYIKQIATLFDYAILEENGLVPVEVISATDLNDEEKSALTEFVRKYTSKTPVFSVKVDEGIIAGVVVEFYGKRYDASIKGRLEKLARDVLRREG</sequence>
<dbReference type="GO" id="GO:0046933">
    <property type="term" value="F:proton-transporting ATP synthase activity, rotational mechanism"/>
    <property type="evidence" value="ECO:0007669"/>
    <property type="project" value="UniProtKB-UniRule"/>
</dbReference>
<dbReference type="OrthoDB" id="9802471at2"/>
<evidence type="ECO:0000256" key="7">
    <source>
        <dbReference type="HAMAP-Rule" id="MF_01416"/>
    </source>
</evidence>
<evidence type="ECO:0000256" key="1">
    <source>
        <dbReference type="ARBA" id="ARBA00004370"/>
    </source>
</evidence>
<dbReference type="InterPro" id="IPR026015">
    <property type="entry name" value="ATP_synth_OSCP/delta_N_sf"/>
</dbReference>
<dbReference type="InterPro" id="IPR000711">
    <property type="entry name" value="ATPase_OSCP/dsu"/>
</dbReference>
<keyword evidence="3 7" id="KW-0375">Hydrogen ion transport</keyword>
<dbReference type="PRINTS" id="PR00125">
    <property type="entry name" value="ATPASEDELTA"/>
</dbReference>
<dbReference type="GO" id="GO:0005886">
    <property type="term" value="C:plasma membrane"/>
    <property type="evidence" value="ECO:0007669"/>
    <property type="project" value="UniProtKB-SubCell"/>
</dbReference>
<protein>
    <recommendedName>
        <fullName evidence="7">ATP synthase subunit delta</fullName>
    </recommendedName>
    <alternativeName>
        <fullName evidence="7">ATP synthase F(1) sector subunit delta</fullName>
    </alternativeName>
    <alternativeName>
        <fullName evidence="7">F-type ATPase subunit delta</fullName>
        <shortName evidence="7">F-ATPase subunit delta</shortName>
    </alternativeName>
</protein>
<dbReference type="PANTHER" id="PTHR11910">
    <property type="entry name" value="ATP SYNTHASE DELTA CHAIN"/>
    <property type="match status" value="1"/>
</dbReference>
<dbReference type="EMBL" id="FRDJ01000003">
    <property type="protein sequence ID" value="SHN56067.1"/>
    <property type="molecule type" value="Genomic_DNA"/>
</dbReference>
<keyword evidence="7" id="KW-1003">Cell membrane</keyword>
<comment type="function">
    <text evidence="7">This protein is part of the stalk that links CF(0) to CF(1). It either transmits conformational changes from CF(0) to CF(1) or is implicated in proton conduction.</text>
</comment>
<dbReference type="NCBIfam" id="TIGR01145">
    <property type="entry name" value="ATP_synt_delta"/>
    <property type="match status" value="1"/>
</dbReference>
<dbReference type="Pfam" id="PF00213">
    <property type="entry name" value="OSCP"/>
    <property type="match status" value="1"/>
</dbReference>
<keyword evidence="4 7" id="KW-0406">Ion transport</keyword>
<dbReference type="STRING" id="1121883.SAMN02745226_00729"/>
<evidence type="ECO:0000313" key="9">
    <source>
        <dbReference type="Proteomes" id="UP000184207"/>
    </source>
</evidence>
<evidence type="ECO:0000256" key="4">
    <source>
        <dbReference type="ARBA" id="ARBA00023065"/>
    </source>
</evidence>
<evidence type="ECO:0000256" key="6">
    <source>
        <dbReference type="ARBA" id="ARBA00023310"/>
    </source>
</evidence>
<name>A0A1M7SC26_FERGO</name>
<dbReference type="Gene3D" id="1.10.520.20">
    <property type="entry name" value="N-terminal domain of the delta subunit of the F1F0-ATP synthase"/>
    <property type="match status" value="1"/>
</dbReference>
<gene>
    <name evidence="7" type="primary">atpH</name>
    <name evidence="8" type="ORF">SAMN02745226_00729</name>
</gene>
<keyword evidence="2 7" id="KW-0813">Transport</keyword>
<dbReference type="RefSeq" id="WP_072758470.1">
    <property type="nucleotide sequence ID" value="NZ_FRDJ01000003.1"/>
</dbReference>
<dbReference type="SUPFAM" id="SSF47928">
    <property type="entry name" value="N-terminal domain of the delta subunit of the F1F0-ATP synthase"/>
    <property type="match status" value="1"/>
</dbReference>
<evidence type="ECO:0000256" key="5">
    <source>
        <dbReference type="ARBA" id="ARBA00023136"/>
    </source>
</evidence>
<keyword evidence="7" id="KW-0139">CF(1)</keyword>
<dbReference type="HAMAP" id="MF_01416">
    <property type="entry name" value="ATP_synth_delta_bact"/>
    <property type="match status" value="1"/>
</dbReference>
<comment type="similarity">
    <text evidence="7">Belongs to the ATPase delta chain family.</text>
</comment>